<dbReference type="PANTHER" id="PTHR43976:SF16">
    <property type="entry name" value="SHORT-CHAIN DEHYDROGENASE_REDUCTASE FAMILY PROTEIN"/>
    <property type="match status" value="1"/>
</dbReference>
<keyword evidence="4" id="KW-1133">Transmembrane helix</keyword>
<reference evidence="6" key="1">
    <citation type="journal article" date="2021" name="Environ. Microbiol.">
        <title>Genomic characterization of three novel Desulfobacterota classes expand the metabolic and phylogenetic diversity of the phylum.</title>
        <authorList>
            <person name="Murphy C.L."/>
            <person name="Biggerstaff J."/>
            <person name="Eichhorn A."/>
            <person name="Ewing E."/>
            <person name="Shahan R."/>
            <person name="Soriano D."/>
            <person name="Stewart S."/>
            <person name="VanMol K."/>
            <person name="Walker R."/>
            <person name="Walters P."/>
            <person name="Elshahed M.S."/>
            <person name="Youssef N.H."/>
        </authorList>
    </citation>
    <scope>NUCLEOTIDE SEQUENCE</scope>
    <source>
        <strain evidence="6">Zod_Metabat.24</strain>
    </source>
</reference>
<evidence type="ECO:0000256" key="4">
    <source>
        <dbReference type="SAM" id="Phobius"/>
    </source>
</evidence>
<sequence length="286" mass="31107">MVKSGSDGFNKKRVLVTGASMGIGFAIARFLAKRGDGGEFSVVGTTRNISKLSKGLAKDCPFRFVSMDVTDNHSVKKGLVDAIDIMGGIDVLVNNAGISHLGPFEEMPDDQGRAIFETNFFGIVNTIRAVLPEMRKTGGGLIINVGSLAGVVGIPFQSFYASSKFALEGLTESIRMELFHQNIGVVLVEPGDIKTDIASHHLITEAKTDQYTKPYKNVVDVVRGNVKNAGPPEDVARVVYKVIKTRSPRIRYPAGKGAVSSYIALKLVPQRLREYILKGYYNLKKI</sequence>
<dbReference type="SMART" id="SM00822">
    <property type="entry name" value="PKS_KR"/>
    <property type="match status" value="1"/>
</dbReference>
<comment type="caution">
    <text evidence="6">The sequence shown here is derived from an EMBL/GenBank/DDBJ whole genome shotgun (WGS) entry which is preliminary data.</text>
</comment>
<dbReference type="PANTHER" id="PTHR43976">
    <property type="entry name" value="SHORT CHAIN DEHYDROGENASE"/>
    <property type="match status" value="1"/>
</dbReference>
<evidence type="ECO:0000313" key="6">
    <source>
        <dbReference type="EMBL" id="MBN1571652.1"/>
    </source>
</evidence>
<protein>
    <submittedName>
        <fullName evidence="6">SDR family oxidoreductase</fullName>
    </submittedName>
</protein>
<evidence type="ECO:0000313" key="7">
    <source>
        <dbReference type="Proteomes" id="UP000809273"/>
    </source>
</evidence>
<dbReference type="EMBL" id="JAFGIX010000003">
    <property type="protein sequence ID" value="MBN1571652.1"/>
    <property type="molecule type" value="Genomic_DNA"/>
</dbReference>
<dbReference type="Pfam" id="PF00106">
    <property type="entry name" value="adh_short"/>
    <property type="match status" value="1"/>
</dbReference>
<keyword evidence="4" id="KW-0812">Transmembrane</keyword>
<feature type="transmembrane region" description="Helical" evidence="4">
    <location>
        <begin position="14"/>
        <end position="32"/>
    </location>
</feature>
<dbReference type="PRINTS" id="PR00080">
    <property type="entry name" value="SDRFAMILY"/>
</dbReference>
<accession>A0A9D8PN24</accession>
<evidence type="ECO:0000256" key="1">
    <source>
        <dbReference type="ARBA" id="ARBA00006484"/>
    </source>
</evidence>
<reference evidence="6" key="2">
    <citation type="submission" date="2021-01" db="EMBL/GenBank/DDBJ databases">
        <authorList>
            <person name="Hahn C.R."/>
            <person name="Youssef N.H."/>
            <person name="Elshahed M."/>
        </authorList>
    </citation>
    <scope>NUCLEOTIDE SEQUENCE</scope>
    <source>
        <strain evidence="6">Zod_Metabat.24</strain>
    </source>
</reference>
<keyword evidence="4" id="KW-0472">Membrane</keyword>
<keyword evidence="2" id="KW-0560">Oxidoreductase</keyword>
<feature type="domain" description="Ketoreductase" evidence="5">
    <location>
        <begin position="12"/>
        <end position="189"/>
    </location>
</feature>
<dbReference type="AlphaFoldDB" id="A0A9D8PN24"/>
<comment type="similarity">
    <text evidence="1 3">Belongs to the short-chain dehydrogenases/reductases (SDR) family.</text>
</comment>
<evidence type="ECO:0000259" key="5">
    <source>
        <dbReference type="SMART" id="SM00822"/>
    </source>
</evidence>
<dbReference type="InterPro" id="IPR051911">
    <property type="entry name" value="SDR_oxidoreductase"/>
</dbReference>
<dbReference type="InterPro" id="IPR002347">
    <property type="entry name" value="SDR_fam"/>
</dbReference>
<dbReference type="PRINTS" id="PR00081">
    <property type="entry name" value="GDHRDH"/>
</dbReference>
<dbReference type="PROSITE" id="PS00061">
    <property type="entry name" value="ADH_SHORT"/>
    <property type="match status" value="1"/>
</dbReference>
<dbReference type="InterPro" id="IPR020904">
    <property type="entry name" value="Sc_DH/Rdtase_CS"/>
</dbReference>
<evidence type="ECO:0000256" key="2">
    <source>
        <dbReference type="ARBA" id="ARBA00023002"/>
    </source>
</evidence>
<dbReference type="Proteomes" id="UP000809273">
    <property type="component" value="Unassembled WGS sequence"/>
</dbReference>
<gene>
    <name evidence="6" type="ORF">JW984_00475</name>
</gene>
<dbReference type="Gene3D" id="3.40.50.720">
    <property type="entry name" value="NAD(P)-binding Rossmann-like Domain"/>
    <property type="match status" value="1"/>
</dbReference>
<dbReference type="CDD" id="cd05374">
    <property type="entry name" value="17beta-HSD-like_SDR_c"/>
    <property type="match status" value="1"/>
</dbReference>
<dbReference type="SUPFAM" id="SSF51735">
    <property type="entry name" value="NAD(P)-binding Rossmann-fold domains"/>
    <property type="match status" value="1"/>
</dbReference>
<organism evidence="6 7">
    <name type="scientific">Candidatus Zymogenus saltonus</name>
    <dbReference type="NCBI Taxonomy" id="2844893"/>
    <lineage>
        <taxon>Bacteria</taxon>
        <taxon>Deltaproteobacteria</taxon>
        <taxon>Candidatus Zymogenia</taxon>
        <taxon>Candidatus Zymogeniales</taxon>
        <taxon>Candidatus Zymogenaceae</taxon>
        <taxon>Candidatus Zymogenus</taxon>
    </lineage>
</organism>
<name>A0A9D8PN24_9DELT</name>
<dbReference type="InterPro" id="IPR057326">
    <property type="entry name" value="KR_dom"/>
</dbReference>
<dbReference type="InterPro" id="IPR036291">
    <property type="entry name" value="NAD(P)-bd_dom_sf"/>
</dbReference>
<evidence type="ECO:0000256" key="3">
    <source>
        <dbReference type="RuleBase" id="RU000363"/>
    </source>
</evidence>
<proteinExistence type="inferred from homology"/>
<dbReference type="GO" id="GO:0016491">
    <property type="term" value="F:oxidoreductase activity"/>
    <property type="evidence" value="ECO:0007669"/>
    <property type="project" value="UniProtKB-KW"/>
</dbReference>